<protein>
    <recommendedName>
        <fullName evidence="3">DUF6535 domain-containing protein</fullName>
    </recommendedName>
</protein>
<dbReference type="Pfam" id="PF20153">
    <property type="entry name" value="DUF6535"/>
    <property type="match status" value="1"/>
</dbReference>
<feature type="region of interest" description="Disordered" evidence="1">
    <location>
        <begin position="1"/>
        <end position="54"/>
    </location>
</feature>
<sequence>MAKAQEVARECGEIAQPDDDVETGLDGAEIKRVSAGEQTSMGMSGGGRENPVSGTYFGLQKQRRKRAREIRGIGSDPNDYTKKYPRDAVGDEMSPNGRFWRTYLDEAYIFDGERLDGYQDTIDILLIFAGLFSAVLTTFLVQTSQNLQPDYNRISASLLMEIVGYQRSASNVSSIPLSSFYPDMSFSPSLSDIWVNGLWFTSLTLSLITALATVLVKQWLNQYISIISDSSPRERGRIRHYRFMGLEKWHVPMIIGLLPVLLHMSLGLFFAGLCIYLFSLRVVIAYTVSLISGSAYVAYLICHILPLVYPNCPYKTPMTSYAYTISLSEQEGARKSEETIDAEAVLWLNSTSSNTSVKQVALQTVLGIHNGRLPDISGAVGEIFDQVSSLEPEIQYSIMNLQLRPRSIIPKSPSALPSSLSRDTTSSLLAVLQSSLRDSVVLPENVWVRILDCADWKSPSALRLAVELIKVWQDNLLTECEFPSTKRLATELMTIWPRMLSVHQHSSMRQLVLGLVRVLTHGNPAVTNDASIHSSCSSTISYFLSSMRTELSGCLIGWLCLMSRSLASQGLGPETPLDGDRNAVFSCLIRACCAELGRDNSTRDIAILLEGTAIAIEMLTLEPRRLLRLSNWEREARRDVCAISSSRIFPKTSSTRERMALLQVLVFHDGISTSAEGTLPSAEVFYGNAIHCLLSPCSLDDCSPDLRVEYWELERRLLRTVVAPFLALSDDEFVLRIFEEEGGLLALYTRFRDAPSYGPGKSREIPNRLARHLVNKMVSMDTFDPLHFPGPSTSPSFVDNLLLLTRILLCQMPWHRFTQLLRKLTARKDIPKFMWEEYLTELCAWTFHEEFQHQWDSRHRLYAIDYIYQIPAFLPVDADFLWTLPEYDYVTGGENLDVLKEDALLRQYLIIEGDYTFAPLAIPYEKLYHGVTEAYSDDSMDAAAGDRVNNTSHDTTDTSGWDFSSEPI</sequence>
<dbReference type="EMBL" id="FUEG01000026">
    <property type="protein sequence ID" value="SJL15015.1"/>
    <property type="molecule type" value="Genomic_DNA"/>
</dbReference>
<evidence type="ECO:0000313" key="4">
    <source>
        <dbReference type="EMBL" id="SJL15015.1"/>
    </source>
</evidence>
<feature type="compositionally biased region" description="Basic and acidic residues" evidence="1">
    <location>
        <begin position="1"/>
        <end position="12"/>
    </location>
</feature>
<organism evidence="4 5">
    <name type="scientific">Armillaria ostoyae</name>
    <name type="common">Armillaria root rot fungus</name>
    <dbReference type="NCBI Taxonomy" id="47428"/>
    <lineage>
        <taxon>Eukaryota</taxon>
        <taxon>Fungi</taxon>
        <taxon>Dikarya</taxon>
        <taxon>Basidiomycota</taxon>
        <taxon>Agaricomycotina</taxon>
        <taxon>Agaricomycetes</taxon>
        <taxon>Agaricomycetidae</taxon>
        <taxon>Agaricales</taxon>
        <taxon>Marasmiineae</taxon>
        <taxon>Physalacriaceae</taxon>
        <taxon>Armillaria</taxon>
    </lineage>
</organism>
<evidence type="ECO:0000256" key="1">
    <source>
        <dbReference type="SAM" id="MobiDB-lite"/>
    </source>
</evidence>
<dbReference type="Proteomes" id="UP000219338">
    <property type="component" value="Unassembled WGS sequence"/>
</dbReference>
<proteinExistence type="predicted"/>
<feature type="transmembrane region" description="Helical" evidence="2">
    <location>
        <begin position="249"/>
        <end position="278"/>
    </location>
</feature>
<feature type="compositionally biased region" description="Polar residues" evidence="1">
    <location>
        <begin position="948"/>
        <end position="968"/>
    </location>
</feature>
<evidence type="ECO:0000259" key="3">
    <source>
        <dbReference type="Pfam" id="PF20153"/>
    </source>
</evidence>
<dbReference type="InterPro" id="IPR045338">
    <property type="entry name" value="DUF6535"/>
</dbReference>
<keyword evidence="2" id="KW-0472">Membrane</keyword>
<feature type="region of interest" description="Disordered" evidence="1">
    <location>
        <begin position="942"/>
        <end position="968"/>
    </location>
</feature>
<evidence type="ECO:0000256" key="2">
    <source>
        <dbReference type="SAM" id="Phobius"/>
    </source>
</evidence>
<accession>A0A284S1Y4</accession>
<keyword evidence="2" id="KW-1133">Transmembrane helix</keyword>
<gene>
    <name evidence="4" type="ORF">ARMOST_18496</name>
</gene>
<keyword evidence="5" id="KW-1185">Reference proteome</keyword>
<keyword evidence="2" id="KW-0812">Transmembrane</keyword>
<dbReference type="AlphaFoldDB" id="A0A284S1Y4"/>
<feature type="domain" description="DUF6535" evidence="3">
    <location>
        <begin position="100"/>
        <end position="279"/>
    </location>
</feature>
<name>A0A284S1Y4_ARMOS</name>
<feature type="transmembrane region" description="Helical" evidence="2">
    <location>
        <begin position="193"/>
        <end position="216"/>
    </location>
</feature>
<feature type="transmembrane region" description="Helical" evidence="2">
    <location>
        <begin position="124"/>
        <end position="141"/>
    </location>
</feature>
<dbReference type="OrthoDB" id="3219854at2759"/>
<reference evidence="5" key="1">
    <citation type="journal article" date="2017" name="Nat. Ecol. Evol.">
        <title>Genome expansion and lineage-specific genetic innovations in the forest pathogenic fungi Armillaria.</title>
        <authorList>
            <person name="Sipos G."/>
            <person name="Prasanna A.N."/>
            <person name="Walter M.C."/>
            <person name="O'Connor E."/>
            <person name="Balint B."/>
            <person name="Krizsan K."/>
            <person name="Kiss B."/>
            <person name="Hess J."/>
            <person name="Varga T."/>
            <person name="Slot J."/>
            <person name="Riley R."/>
            <person name="Boka B."/>
            <person name="Rigling D."/>
            <person name="Barry K."/>
            <person name="Lee J."/>
            <person name="Mihaltcheva S."/>
            <person name="LaButti K."/>
            <person name="Lipzen A."/>
            <person name="Waldron R."/>
            <person name="Moloney N.M."/>
            <person name="Sperisen C."/>
            <person name="Kredics L."/>
            <person name="Vagvoelgyi C."/>
            <person name="Patrignani A."/>
            <person name="Fitzpatrick D."/>
            <person name="Nagy I."/>
            <person name="Doyle S."/>
            <person name="Anderson J.B."/>
            <person name="Grigoriev I.V."/>
            <person name="Gueldener U."/>
            <person name="Muensterkoetter M."/>
            <person name="Nagy L.G."/>
        </authorList>
    </citation>
    <scope>NUCLEOTIDE SEQUENCE [LARGE SCALE GENOMIC DNA]</scope>
    <source>
        <strain evidence="5">C18/9</strain>
    </source>
</reference>
<evidence type="ECO:0000313" key="5">
    <source>
        <dbReference type="Proteomes" id="UP000219338"/>
    </source>
</evidence>